<sequence length="246" mass="27781">MTVTRQYQAPLKVIGLGLGRTGTVSLCAALEILGFGPCHHPVHLGVENDFWRKITKAAKDDASPEVLDDIFRGYVSATDSTTAVLAEPLYRAYPEARFILTTRDPAKWAQSINKTTNRTYIEHKGRQSRIASGTASKIDIIVSKNMEEIGLADWVEFINERYHQGRLNTDPEGELERHNKYIIQLIPPEKLLIFDVAQGWKPLVKFLGVPEPIQSFPHLNDAVSFEEECKVWWEKFMADLSESGNL</sequence>
<dbReference type="EMBL" id="BPWL01000010">
    <property type="protein sequence ID" value="GJJ15144.1"/>
    <property type="molecule type" value="Genomic_DNA"/>
</dbReference>
<dbReference type="PANTHER" id="PTHR36978:SF4">
    <property type="entry name" value="P-LOOP CONTAINING NUCLEOSIDE TRIPHOSPHATE HYDROLASE PROTEIN"/>
    <property type="match status" value="1"/>
</dbReference>
<name>A0AAV5AR04_9AGAM</name>
<dbReference type="Proteomes" id="UP001050691">
    <property type="component" value="Unassembled WGS sequence"/>
</dbReference>
<dbReference type="AlphaFoldDB" id="A0AAV5AR04"/>
<dbReference type="Pfam" id="PF17784">
    <property type="entry name" value="Sulfotransfer_4"/>
    <property type="match status" value="1"/>
</dbReference>
<evidence type="ECO:0000313" key="2">
    <source>
        <dbReference type="Proteomes" id="UP001050691"/>
    </source>
</evidence>
<dbReference type="InterPro" id="IPR027417">
    <property type="entry name" value="P-loop_NTPase"/>
</dbReference>
<comment type="caution">
    <text evidence="1">The sequence shown here is derived from an EMBL/GenBank/DDBJ whole genome shotgun (WGS) entry which is preliminary data.</text>
</comment>
<reference evidence="1" key="1">
    <citation type="submission" date="2021-10" db="EMBL/GenBank/DDBJ databases">
        <title>De novo Genome Assembly of Clathrus columnatus (Basidiomycota, Fungi) Using Illumina and Nanopore Sequence Data.</title>
        <authorList>
            <person name="Ogiso-Tanaka E."/>
            <person name="Itagaki H."/>
            <person name="Hosoya T."/>
            <person name="Hosaka K."/>
        </authorList>
    </citation>
    <scope>NUCLEOTIDE SEQUENCE</scope>
    <source>
        <strain evidence="1">MO-923</strain>
    </source>
</reference>
<keyword evidence="2" id="KW-1185">Reference proteome</keyword>
<dbReference type="Gene3D" id="3.40.50.300">
    <property type="entry name" value="P-loop containing nucleotide triphosphate hydrolases"/>
    <property type="match status" value="1"/>
</dbReference>
<dbReference type="InterPro" id="IPR040632">
    <property type="entry name" value="Sulfotransfer_4"/>
</dbReference>
<organism evidence="1 2">
    <name type="scientific">Clathrus columnatus</name>
    <dbReference type="NCBI Taxonomy" id="1419009"/>
    <lineage>
        <taxon>Eukaryota</taxon>
        <taxon>Fungi</taxon>
        <taxon>Dikarya</taxon>
        <taxon>Basidiomycota</taxon>
        <taxon>Agaricomycotina</taxon>
        <taxon>Agaricomycetes</taxon>
        <taxon>Phallomycetidae</taxon>
        <taxon>Phallales</taxon>
        <taxon>Clathraceae</taxon>
        <taxon>Clathrus</taxon>
    </lineage>
</organism>
<evidence type="ECO:0008006" key="3">
    <source>
        <dbReference type="Google" id="ProtNLM"/>
    </source>
</evidence>
<dbReference type="PANTHER" id="PTHR36978">
    <property type="entry name" value="P-LOOP CONTAINING NUCLEOTIDE TRIPHOSPHATE HYDROLASE"/>
    <property type="match status" value="1"/>
</dbReference>
<dbReference type="SUPFAM" id="SSF52540">
    <property type="entry name" value="P-loop containing nucleoside triphosphate hydrolases"/>
    <property type="match status" value="1"/>
</dbReference>
<accession>A0AAV5AR04</accession>
<gene>
    <name evidence="1" type="ORF">Clacol_009419</name>
</gene>
<protein>
    <recommendedName>
        <fullName evidence="3">P-loop containing nucleoside triphosphate hydrolase protein</fullName>
    </recommendedName>
</protein>
<evidence type="ECO:0000313" key="1">
    <source>
        <dbReference type="EMBL" id="GJJ15144.1"/>
    </source>
</evidence>
<proteinExistence type="predicted"/>